<organism evidence="2 3">
    <name type="scientific">Streptomyces camelliae</name>
    <dbReference type="NCBI Taxonomy" id="3004093"/>
    <lineage>
        <taxon>Bacteria</taxon>
        <taxon>Bacillati</taxon>
        <taxon>Actinomycetota</taxon>
        <taxon>Actinomycetes</taxon>
        <taxon>Kitasatosporales</taxon>
        <taxon>Streptomycetaceae</taxon>
        <taxon>Streptomyces</taxon>
    </lineage>
</organism>
<feature type="transmembrane region" description="Helical" evidence="1">
    <location>
        <begin position="181"/>
        <end position="200"/>
    </location>
</feature>
<keyword evidence="3" id="KW-1185">Reference proteome</keyword>
<feature type="transmembrane region" description="Helical" evidence="1">
    <location>
        <begin position="112"/>
        <end position="132"/>
    </location>
</feature>
<dbReference type="Proteomes" id="UP001212326">
    <property type="component" value="Chromosome"/>
</dbReference>
<feature type="transmembrane region" description="Helical" evidence="1">
    <location>
        <begin position="144"/>
        <end position="161"/>
    </location>
</feature>
<protein>
    <submittedName>
        <fullName evidence="2">ABC transporter</fullName>
    </submittedName>
</protein>
<feature type="transmembrane region" description="Helical" evidence="1">
    <location>
        <begin position="12"/>
        <end position="30"/>
    </location>
</feature>
<accession>A0ABY7P4V2</accession>
<name>A0ABY7P4V2_9ACTN</name>
<evidence type="ECO:0000313" key="2">
    <source>
        <dbReference type="EMBL" id="WBO65407.1"/>
    </source>
</evidence>
<feature type="transmembrane region" description="Helical" evidence="1">
    <location>
        <begin position="42"/>
        <end position="61"/>
    </location>
</feature>
<keyword evidence="1" id="KW-0472">Membrane</keyword>
<evidence type="ECO:0000256" key="1">
    <source>
        <dbReference type="SAM" id="Phobius"/>
    </source>
</evidence>
<dbReference type="RefSeq" id="WP_270082981.1">
    <property type="nucleotide sequence ID" value="NZ_CP115300.1"/>
</dbReference>
<proteinExistence type="predicted"/>
<keyword evidence="1" id="KW-0812">Transmembrane</keyword>
<dbReference type="EMBL" id="CP115300">
    <property type="protein sequence ID" value="WBO65407.1"/>
    <property type="molecule type" value="Genomic_DNA"/>
</dbReference>
<sequence>MALVVPVWRTLPWWTLGAAGAVGVLPLVLVRVLGSGPGPVEALWMVRAAGLALALGFGFLLDDPARHTTAPVPARRAVRSLLRAGLVGPVVGVWWAVVLLLVPGAVRPPVGGVTLEAGTACVLALAGAAVAVRRSDDPEPGWGVAGALLGVAVLAPLSLPARWAFFVTPADPRWAGGHERWAWVLAGAAVVWAGSLGEPAPRRAGRPALRSPCGT</sequence>
<feature type="transmembrane region" description="Helical" evidence="1">
    <location>
        <begin position="81"/>
        <end position="106"/>
    </location>
</feature>
<keyword evidence="1" id="KW-1133">Transmembrane helix</keyword>
<reference evidence="2 3" key="1">
    <citation type="submission" date="2022-12" db="EMBL/GenBank/DDBJ databases">
        <authorList>
            <person name="Mo P."/>
        </authorList>
    </citation>
    <scope>NUCLEOTIDE SEQUENCE [LARGE SCALE GENOMIC DNA]</scope>
    <source>
        <strain evidence="2 3">HUAS 2-6</strain>
    </source>
</reference>
<gene>
    <name evidence="2" type="ORF">O1G22_22570</name>
</gene>
<evidence type="ECO:0000313" key="3">
    <source>
        <dbReference type="Proteomes" id="UP001212326"/>
    </source>
</evidence>